<organism evidence="7 8">
    <name type="scientific">Emiliania huxleyi (strain CCMP1516)</name>
    <dbReference type="NCBI Taxonomy" id="280463"/>
    <lineage>
        <taxon>Eukaryota</taxon>
        <taxon>Haptista</taxon>
        <taxon>Haptophyta</taxon>
        <taxon>Prymnesiophyceae</taxon>
        <taxon>Isochrysidales</taxon>
        <taxon>Noelaerhabdaceae</taxon>
        <taxon>Emiliania</taxon>
    </lineage>
</organism>
<feature type="compositionally biased region" description="Low complexity" evidence="5">
    <location>
        <begin position="177"/>
        <end position="187"/>
    </location>
</feature>
<comment type="subcellular location">
    <subcellularLocation>
        <location evidence="1">Membrane</location>
        <topology evidence="1">Multi-pass membrane protein</topology>
    </subcellularLocation>
</comment>
<dbReference type="InterPro" id="IPR051598">
    <property type="entry name" value="TSUP/Inactive_protease-like"/>
</dbReference>
<feature type="compositionally biased region" description="Low complexity" evidence="5">
    <location>
        <begin position="318"/>
        <end position="327"/>
    </location>
</feature>
<keyword evidence="8" id="KW-1185">Reference proteome</keyword>
<dbReference type="Pfam" id="PF01925">
    <property type="entry name" value="TauE"/>
    <property type="match status" value="2"/>
</dbReference>
<dbReference type="EnsemblProtists" id="EOD34133">
    <property type="protein sequence ID" value="EOD34133"/>
    <property type="gene ID" value="EMIHUDRAFT_111356"/>
</dbReference>
<evidence type="ECO:0000313" key="8">
    <source>
        <dbReference type="Proteomes" id="UP000013827"/>
    </source>
</evidence>
<evidence type="ECO:0000256" key="5">
    <source>
        <dbReference type="SAM" id="MobiDB-lite"/>
    </source>
</evidence>
<feature type="compositionally biased region" description="Basic and acidic residues" evidence="5">
    <location>
        <begin position="365"/>
        <end position="378"/>
    </location>
</feature>
<keyword evidence="4 6" id="KW-0472">Membrane</keyword>
<sequence>MLQLAARCTTGTRRASSLGCQRRALCSKPPDSAPPSKVAAGLAGLAGGGLGSLVGIGGGAVMVPLMTAYARMSQHQAVGTSSAAVAGVGLSGMASFGSAGAVDLLASAALASTAMLTARFGARFTGKFNPVQLQRAFAAFQLAVAPMVPLKGALVRSSKQSPGDGVGGGGGGGGGSEAAAPAPSSTALSPERQRELLQLAAVGAAAGFASGMFGIGGGVVITPALCLLTDMPHTCVLGTTLASMVPPSLVSAATHAQMGNVVAAAVAPLVAGSAIGAFATAQLALQMPEEPLQWGFALFLVAMGGHKLYSLRGRAHPQHQQVQQPQPNESPEGWTRVGKGGMPDRFTMRNHGRKPPGKAVKRKPDRQPAPKGGEKDLPEEVMAMTLDLCERWRAEQERCRRVHAAQRLSRDPGPSRSRSRSRSPISCRSSVSGCDEGC</sequence>
<dbReference type="PANTHER" id="PTHR43701:SF2">
    <property type="entry name" value="MEMBRANE TRANSPORTER PROTEIN YJNA-RELATED"/>
    <property type="match status" value="1"/>
</dbReference>
<feature type="transmembrane region" description="Helical" evidence="6">
    <location>
        <begin position="231"/>
        <end position="250"/>
    </location>
</feature>
<dbReference type="OMA" id="LWHIVVE"/>
<dbReference type="KEGG" id="ehx:EMIHUDRAFT_111356"/>
<evidence type="ECO:0000256" key="2">
    <source>
        <dbReference type="ARBA" id="ARBA00022692"/>
    </source>
</evidence>
<dbReference type="GeneID" id="17279403"/>
<dbReference type="HOGENOM" id="CLU_626188_0_0_1"/>
<feature type="transmembrane region" description="Helical" evidence="6">
    <location>
        <begin position="262"/>
        <end position="285"/>
    </location>
</feature>
<feature type="region of interest" description="Disordered" evidence="5">
    <location>
        <begin position="314"/>
        <end position="380"/>
    </location>
</feature>
<feature type="region of interest" description="Disordered" evidence="5">
    <location>
        <begin position="159"/>
        <end position="187"/>
    </location>
</feature>
<keyword evidence="2 6" id="KW-0812">Transmembrane</keyword>
<evidence type="ECO:0000313" key="7">
    <source>
        <dbReference type="EnsemblProtists" id="EOD34133"/>
    </source>
</evidence>
<dbReference type="RefSeq" id="XP_005786562.1">
    <property type="nucleotide sequence ID" value="XM_005786505.1"/>
</dbReference>
<dbReference type="AlphaFoldDB" id="A0A0D3KEE8"/>
<evidence type="ECO:0000256" key="1">
    <source>
        <dbReference type="ARBA" id="ARBA00004141"/>
    </source>
</evidence>
<proteinExistence type="predicted"/>
<dbReference type="PaxDb" id="2903-EOD34133"/>
<keyword evidence="3 6" id="KW-1133">Transmembrane helix</keyword>
<name>A0A0D3KEE8_EMIH1</name>
<dbReference type="eggNOG" id="ENOG502RZ7R">
    <property type="taxonomic scope" value="Eukaryota"/>
</dbReference>
<feature type="compositionally biased region" description="Basic residues" evidence="5">
    <location>
        <begin position="348"/>
        <end position="364"/>
    </location>
</feature>
<dbReference type="GO" id="GO:0016020">
    <property type="term" value="C:membrane"/>
    <property type="evidence" value="ECO:0007669"/>
    <property type="project" value="UniProtKB-SubCell"/>
</dbReference>
<evidence type="ECO:0000256" key="6">
    <source>
        <dbReference type="SAM" id="Phobius"/>
    </source>
</evidence>
<feature type="region of interest" description="Disordered" evidence="5">
    <location>
        <begin position="399"/>
        <end position="438"/>
    </location>
</feature>
<feature type="transmembrane region" description="Helical" evidence="6">
    <location>
        <begin position="199"/>
        <end position="225"/>
    </location>
</feature>
<feature type="compositionally biased region" description="Low complexity" evidence="5">
    <location>
        <begin position="411"/>
        <end position="432"/>
    </location>
</feature>
<reference evidence="8" key="1">
    <citation type="journal article" date="2013" name="Nature">
        <title>Pan genome of the phytoplankton Emiliania underpins its global distribution.</title>
        <authorList>
            <person name="Read B.A."/>
            <person name="Kegel J."/>
            <person name="Klute M.J."/>
            <person name="Kuo A."/>
            <person name="Lefebvre S.C."/>
            <person name="Maumus F."/>
            <person name="Mayer C."/>
            <person name="Miller J."/>
            <person name="Monier A."/>
            <person name="Salamov A."/>
            <person name="Young J."/>
            <person name="Aguilar M."/>
            <person name="Claverie J.M."/>
            <person name="Frickenhaus S."/>
            <person name="Gonzalez K."/>
            <person name="Herman E.K."/>
            <person name="Lin Y.C."/>
            <person name="Napier J."/>
            <person name="Ogata H."/>
            <person name="Sarno A.F."/>
            <person name="Shmutz J."/>
            <person name="Schroeder D."/>
            <person name="de Vargas C."/>
            <person name="Verret F."/>
            <person name="von Dassow P."/>
            <person name="Valentin K."/>
            <person name="Van de Peer Y."/>
            <person name="Wheeler G."/>
            <person name="Dacks J.B."/>
            <person name="Delwiche C.F."/>
            <person name="Dyhrman S.T."/>
            <person name="Glockner G."/>
            <person name="John U."/>
            <person name="Richards T."/>
            <person name="Worden A.Z."/>
            <person name="Zhang X."/>
            <person name="Grigoriev I.V."/>
            <person name="Allen A.E."/>
            <person name="Bidle K."/>
            <person name="Borodovsky M."/>
            <person name="Bowler C."/>
            <person name="Brownlee C."/>
            <person name="Cock J.M."/>
            <person name="Elias M."/>
            <person name="Gladyshev V.N."/>
            <person name="Groth M."/>
            <person name="Guda C."/>
            <person name="Hadaegh A."/>
            <person name="Iglesias-Rodriguez M.D."/>
            <person name="Jenkins J."/>
            <person name="Jones B.M."/>
            <person name="Lawson T."/>
            <person name="Leese F."/>
            <person name="Lindquist E."/>
            <person name="Lobanov A."/>
            <person name="Lomsadze A."/>
            <person name="Malik S.B."/>
            <person name="Marsh M.E."/>
            <person name="Mackinder L."/>
            <person name="Mock T."/>
            <person name="Mueller-Roeber B."/>
            <person name="Pagarete A."/>
            <person name="Parker M."/>
            <person name="Probert I."/>
            <person name="Quesneville H."/>
            <person name="Raines C."/>
            <person name="Rensing S.A."/>
            <person name="Riano-Pachon D.M."/>
            <person name="Richier S."/>
            <person name="Rokitta S."/>
            <person name="Shiraiwa Y."/>
            <person name="Soanes D.M."/>
            <person name="van der Giezen M."/>
            <person name="Wahlund T.M."/>
            <person name="Williams B."/>
            <person name="Wilson W."/>
            <person name="Wolfe G."/>
            <person name="Wurch L.L."/>
        </authorList>
    </citation>
    <scope>NUCLEOTIDE SEQUENCE</scope>
</reference>
<dbReference type="PANTHER" id="PTHR43701">
    <property type="entry name" value="MEMBRANE TRANSPORTER PROTEIN MJ0441-RELATED"/>
    <property type="match status" value="1"/>
</dbReference>
<feature type="transmembrane region" description="Helical" evidence="6">
    <location>
        <begin position="38"/>
        <end position="65"/>
    </location>
</feature>
<protein>
    <submittedName>
        <fullName evidence="7">Uncharacterized protein</fullName>
    </submittedName>
</protein>
<dbReference type="Proteomes" id="UP000013827">
    <property type="component" value="Unassembled WGS sequence"/>
</dbReference>
<feature type="transmembrane region" description="Helical" evidence="6">
    <location>
        <begin position="291"/>
        <end position="309"/>
    </location>
</feature>
<feature type="transmembrane region" description="Helical" evidence="6">
    <location>
        <begin position="77"/>
        <end position="98"/>
    </location>
</feature>
<evidence type="ECO:0000256" key="3">
    <source>
        <dbReference type="ARBA" id="ARBA00022989"/>
    </source>
</evidence>
<dbReference type="InterPro" id="IPR002781">
    <property type="entry name" value="TM_pro_TauE-like"/>
</dbReference>
<evidence type="ECO:0000256" key="4">
    <source>
        <dbReference type="ARBA" id="ARBA00023136"/>
    </source>
</evidence>
<feature type="compositionally biased region" description="Gly residues" evidence="5">
    <location>
        <begin position="164"/>
        <end position="176"/>
    </location>
</feature>
<accession>A0A0D3KEE8</accession>
<reference evidence="7" key="2">
    <citation type="submission" date="2024-10" db="UniProtKB">
        <authorList>
            <consortium name="EnsemblProtists"/>
        </authorList>
    </citation>
    <scope>IDENTIFICATION</scope>
</reference>